<organism evidence="1 2">
    <name type="scientific">Streptococcus infantis ATCC 700779</name>
    <dbReference type="NCBI Taxonomy" id="889204"/>
    <lineage>
        <taxon>Bacteria</taxon>
        <taxon>Bacillati</taxon>
        <taxon>Bacillota</taxon>
        <taxon>Bacilli</taxon>
        <taxon>Lactobacillales</taxon>
        <taxon>Streptococcaceae</taxon>
        <taxon>Streptococcus</taxon>
    </lineage>
</organism>
<accession>E8JY72</accession>
<name>E8JY72_9STRE</name>
<evidence type="ECO:0000313" key="2">
    <source>
        <dbReference type="Proteomes" id="UP000002815"/>
    </source>
</evidence>
<protein>
    <submittedName>
        <fullName evidence="1">Uncharacterized protein</fullName>
    </submittedName>
</protein>
<dbReference type="Proteomes" id="UP000002815">
    <property type="component" value="Unassembled WGS sequence"/>
</dbReference>
<comment type="caution">
    <text evidence="1">The sequence shown here is derived from an EMBL/GenBank/DDBJ whole genome shotgun (WGS) entry which is preliminary data.</text>
</comment>
<proteinExistence type="predicted"/>
<dbReference type="HOGENOM" id="CLU_3240221_0_0_9"/>
<dbReference type="EMBL" id="AEVD01000004">
    <property type="protein sequence ID" value="EFX37254.1"/>
    <property type="molecule type" value="Genomic_DNA"/>
</dbReference>
<keyword evidence="2" id="KW-1185">Reference proteome</keyword>
<gene>
    <name evidence="1" type="ORF">HMPREF9423_0238</name>
</gene>
<reference evidence="1 2" key="1">
    <citation type="submission" date="2010-12" db="EMBL/GenBank/DDBJ databases">
        <authorList>
            <person name="Muzny D."/>
            <person name="Qin X."/>
            <person name="Deng J."/>
            <person name="Jiang H."/>
            <person name="Liu Y."/>
            <person name="Qu J."/>
            <person name="Song X.-Z."/>
            <person name="Zhang L."/>
            <person name="Thornton R."/>
            <person name="Coyle M."/>
            <person name="Francisco L."/>
            <person name="Jackson L."/>
            <person name="Javaid M."/>
            <person name="Korchina V."/>
            <person name="Kovar C."/>
            <person name="Mata R."/>
            <person name="Mathew T."/>
            <person name="Ngo R."/>
            <person name="Nguyen L."/>
            <person name="Nguyen N."/>
            <person name="Okwuonu G."/>
            <person name="Ongeri F."/>
            <person name="Pham C."/>
            <person name="Simmons D."/>
            <person name="Wilczek-Boney K."/>
            <person name="Hale W."/>
            <person name="Jakkamsetti A."/>
            <person name="Pham P."/>
            <person name="Ruth R."/>
            <person name="San Lucas F."/>
            <person name="Warren J."/>
            <person name="Zhang J."/>
            <person name="Zhao Z."/>
            <person name="Zhou C."/>
            <person name="Zhu D."/>
            <person name="Lee S."/>
            <person name="Bess C."/>
            <person name="Blankenburg K."/>
            <person name="Forbes L."/>
            <person name="Fu Q."/>
            <person name="Gubbala S."/>
            <person name="Hirani K."/>
            <person name="Jayaseelan J.C."/>
            <person name="Lara F."/>
            <person name="Munidasa M."/>
            <person name="Palculict T."/>
            <person name="Patil S."/>
            <person name="Pu L.-L."/>
            <person name="Saada N."/>
            <person name="Tang L."/>
            <person name="Weissenberger G."/>
            <person name="Zhu Y."/>
            <person name="Hemphill L."/>
            <person name="Shang Y."/>
            <person name="Youmans B."/>
            <person name="Ayvaz T."/>
            <person name="Ross M."/>
            <person name="Santibanez J."/>
            <person name="Aqrawi P."/>
            <person name="Gross S."/>
            <person name="Joshi V."/>
            <person name="Fowler G."/>
            <person name="Nazareth L."/>
            <person name="Reid J."/>
            <person name="Worley K."/>
            <person name="Petrosino J."/>
            <person name="Highlander S."/>
            <person name="Gibbs R."/>
        </authorList>
    </citation>
    <scope>NUCLEOTIDE SEQUENCE [LARGE SCALE GENOMIC DNA]</scope>
    <source>
        <strain evidence="1 2">ATCC 700779</strain>
    </source>
</reference>
<evidence type="ECO:0000313" key="1">
    <source>
        <dbReference type="EMBL" id="EFX37254.1"/>
    </source>
</evidence>
<sequence length="43" mass="5104">MKNHHFLKCYFLTLNCLLKILSTEKNIPHFLRDVLFDNNIANA</sequence>
<dbReference type="AlphaFoldDB" id="E8JY72"/>